<organism evidence="2">
    <name type="scientific">Brachypodium distachyon</name>
    <name type="common">Purple false brome</name>
    <name type="synonym">Trachynia distachya</name>
    <dbReference type="NCBI Taxonomy" id="15368"/>
    <lineage>
        <taxon>Eukaryota</taxon>
        <taxon>Viridiplantae</taxon>
        <taxon>Streptophyta</taxon>
        <taxon>Embryophyta</taxon>
        <taxon>Tracheophyta</taxon>
        <taxon>Spermatophyta</taxon>
        <taxon>Magnoliopsida</taxon>
        <taxon>Liliopsida</taxon>
        <taxon>Poales</taxon>
        <taxon>Poaceae</taxon>
        <taxon>BOP clade</taxon>
        <taxon>Pooideae</taxon>
        <taxon>Stipodae</taxon>
        <taxon>Brachypodieae</taxon>
        <taxon>Brachypodium</taxon>
    </lineage>
</organism>
<reference evidence="2 3" key="1">
    <citation type="journal article" date="2010" name="Nature">
        <title>Genome sequencing and analysis of the model grass Brachypodium distachyon.</title>
        <authorList>
            <consortium name="International Brachypodium Initiative"/>
        </authorList>
    </citation>
    <scope>NUCLEOTIDE SEQUENCE [LARGE SCALE GENOMIC DNA]</scope>
    <source>
        <strain evidence="2 3">Bd21</strain>
    </source>
</reference>
<name>A0A2K2CSQ0_BRADI</name>
<dbReference type="PANTHER" id="PTHR32133:SF366">
    <property type="entry name" value="OS07G0122900 PROTEIN"/>
    <property type="match status" value="1"/>
</dbReference>
<dbReference type="Gramene" id="PNT65061">
    <property type="protein sequence ID" value="PNT65061"/>
    <property type="gene ID" value="BRADI_4g36936v3"/>
</dbReference>
<reference evidence="3" key="3">
    <citation type="submission" date="2018-08" db="UniProtKB">
        <authorList>
            <consortium name="EnsemblPlants"/>
        </authorList>
    </citation>
    <scope>IDENTIFICATION</scope>
    <source>
        <strain evidence="3">cv. Bd21</strain>
    </source>
</reference>
<evidence type="ECO:0000313" key="2">
    <source>
        <dbReference type="EMBL" id="PNT65061.1"/>
    </source>
</evidence>
<dbReference type="ExpressionAtlas" id="A0A2K2CSQ0">
    <property type="expression patterns" value="baseline"/>
</dbReference>
<dbReference type="InterPro" id="IPR056594">
    <property type="entry name" value="AT5G49610-like_b-prop"/>
</dbReference>
<dbReference type="Pfam" id="PF23635">
    <property type="entry name" value="Beta-prop_AT5G49610-like"/>
    <property type="match status" value="1"/>
</dbReference>
<dbReference type="PANTHER" id="PTHR32133">
    <property type="entry name" value="OS07G0120400 PROTEIN"/>
    <property type="match status" value="1"/>
</dbReference>
<evidence type="ECO:0000313" key="3">
    <source>
        <dbReference type="EnsemblPlants" id="PNT65061"/>
    </source>
</evidence>
<feature type="domain" description="F-box protein AT5G49610-like beta-propeller" evidence="1">
    <location>
        <begin position="94"/>
        <end position="341"/>
    </location>
</feature>
<evidence type="ECO:0000259" key="1">
    <source>
        <dbReference type="Pfam" id="PF23635"/>
    </source>
</evidence>
<dbReference type="InterPro" id="IPR036047">
    <property type="entry name" value="F-box-like_dom_sf"/>
</dbReference>
<dbReference type="SUPFAM" id="SSF81383">
    <property type="entry name" value="F-box domain"/>
    <property type="match status" value="1"/>
</dbReference>
<dbReference type="InParanoid" id="A0A2K2CSQ0"/>
<dbReference type="AlphaFoldDB" id="A0A2K2CSQ0"/>
<sequence>MSSPEAEPSCHAALFVKLILYEILLRLPPDEPECLARASIMCKDWHHVLDDPGFRHEYSFLYNNSGSDGFNVYSSFAPTTTFSLQNTMYFNWYVLDSRHGLILFESMRDDDRFQSLIAWDPIKDVQWRFPFPSLNTRIHCWNATVLCALDAVTMSTAMIVPSSWCTGNNELMSACVTSASVYTSEVGAWSYFTTCEHPYTWVDKQPSVLLGNTIYFLCEGGTGIMEYDVVGQRLSWINTPFEYGDSESNFVLVTAEDVNLGLAGVQDSCIYMWRRVFDANAAVAWAQSRVIELHTLLPTRALSDKTHVIGFVEAAGAILLKTNSELLMFNLNSHRVKKVSIQGCIDDADDVAIPYMSFYTPHNQTERELTWEHEGMMLRKYPEFFQTGMW</sequence>
<keyword evidence="4" id="KW-1185">Reference proteome</keyword>
<dbReference type="EMBL" id="CM000883">
    <property type="protein sequence ID" value="PNT65061.1"/>
    <property type="molecule type" value="Genomic_DNA"/>
</dbReference>
<gene>
    <name evidence="2" type="ORF">BRADI_4g36936v3</name>
</gene>
<dbReference type="Proteomes" id="UP000008810">
    <property type="component" value="Chromosome 4"/>
</dbReference>
<protein>
    <recommendedName>
        <fullName evidence="1">F-box protein AT5G49610-like beta-propeller domain-containing protein</fullName>
    </recommendedName>
</protein>
<accession>A0A2K2CSQ0</accession>
<dbReference type="EnsemblPlants" id="PNT65061">
    <property type="protein sequence ID" value="PNT65061"/>
    <property type="gene ID" value="BRADI_4g36936v3"/>
</dbReference>
<evidence type="ECO:0000313" key="4">
    <source>
        <dbReference type="Proteomes" id="UP000008810"/>
    </source>
</evidence>
<reference evidence="2" key="2">
    <citation type="submission" date="2017-06" db="EMBL/GenBank/DDBJ databases">
        <title>WGS assembly of Brachypodium distachyon.</title>
        <authorList>
            <consortium name="The International Brachypodium Initiative"/>
            <person name="Lucas S."/>
            <person name="Harmon-Smith M."/>
            <person name="Lail K."/>
            <person name="Tice H."/>
            <person name="Grimwood J."/>
            <person name="Bruce D."/>
            <person name="Barry K."/>
            <person name="Shu S."/>
            <person name="Lindquist E."/>
            <person name="Wang M."/>
            <person name="Pitluck S."/>
            <person name="Vogel J.P."/>
            <person name="Garvin D.F."/>
            <person name="Mockler T.C."/>
            <person name="Schmutz J."/>
            <person name="Rokhsar D."/>
            <person name="Bevan M.W."/>
        </authorList>
    </citation>
    <scope>NUCLEOTIDE SEQUENCE</scope>
    <source>
        <strain evidence="2">Bd21</strain>
    </source>
</reference>
<proteinExistence type="predicted"/>